<dbReference type="InterPro" id="IPR012336">
    <property type="entry name" value="Thioredoxin-like_fold"/>
</dbReference>
<organism evidence="8 9">
    <name type="scientific">Candidatus Falkowbacteria bacterium HGW-Falkowbacteria-2</name>
    <dbReference type="NCBI Taxonomy" id="2013769"/>
    <lineage>
        <taxon>Bacteria</taxon>
        <taxon>Candidatus Falkowiibacteriota</taxon>
    </lineage>
</organism>
<keyword evidence="5" id="KW-0676">Redox-active center</keyword>
<keyword evidence="2" id="KW-0732">Signal</keyword>
<gene>
    <name evidence="8" type="ORF">CVU83_01975</name>
</gene>
<evidence type="ECO:0000256" key="5">
    <source>
        <dbReference type="ARBA" id="ARBA00023284"/>
    </source>
</evidence>
<comment type="similarity">
    <text evidence="1">Belongs to the thioredoxin family. DsbA subfamily.</text>
</comment>
<sequence>MSLDERIEYLEMKERHQKKLRPWYKKVWGVLLIILGILVLSSIIASSIYVWNQVQVIRTQESADFEAKEIAKITSAIDGRGESYTLGPKDAKVQIVVFSDFACPFCQQAAPVVRSLAKKYPEDVRFTFRNYFFHDNSIGLALAANCAGEQGRFWEMHDKIFERQDSYSALNDDTVKEPMKALAAELSLDSNKFNTCLDEKKYLYRLNDDFTDAEILGLQGTPTWFINRYKVTGFYPEENFINVIDGLLVK</sequence>
<keyword evidence="6" id="KW-0812">Transmembrane</keyword>
<dbReference type="InterPro" id="IPR013766">
    <property type="entry name" value="Thioredoxin_domain"/>
</dbReference>
<evidence type="ECO:0000256" key="3">
    <source>
        <dbReference type="ARBA" id="ARBA00023002"/>
    </source>
</evidence>
<evidence type="ECO:0000313" key="8">
    <source>
        <dbReference type="EMBL" id="PKM88263.1"/>
    </source>
</evidence>
<dbReference type="InterPro" id="IPR036249">
    <property type="entry name" value="Thioredoxin-like_sf"/>
</dbReference>
<dbReference type="PANTHER" id="PTHR13887:SF14">
    <property type="entry name" value="DISULFIDE BOND FORMATION PROTEIN D"/>
    <property type="match status" value="1"/>
</dbReference>
<dbReference type="GO" id="GO:0016491">
    <property type="term" value="F:oxidoreductase activity"/>
    <property type="evidence" value="ECO:0007669"/>
    <property type="project" value="UniProtKB-KW"/>
</dbReference>
<evidence type="ECO:0000313" key="9">
    <source>
        <dbReference type="Proteomes" id="UP000233325"/>
    </source>
</evidence>
<keyword evidence="4" id="KW-1015">Disulfide bond</keyword>
<proteinExistence type="inferred from homology"/>
<name>A0A2N2E0M5_9BACT</name>
<reference evidence="8 9" key="1">
    <citation type="journal article" date="2017" name="ISME J.">
        <title>Potential for microbial H2 and metal transformations associated with novel bacteria and archaea in deep terrestrial subsurface sediments.</title>
        <authorList>
            <person name="Hernsdorf A.W."/>
            <person name="Amano Y."/>
            <person name="Miyakawa K."/>
            <person name="Ise K."/>
            <person name="Suzuki Y."/>
            <person name="Anantharaman K."/>
            <person name="Probst A."/>
            <person name="Burstein D."/>
            <person name="Thomas B.C."/>
            <person name="Banfield J.F."/>
        </authorList>
    </citation>
    <scope>NUCLEOTIDE SEQUENCE [LARGE SCALE GENOMIC DNA]</scope>
    <source>
        <strain evidence="8">HGW-Falkowbacteria-2</strain>
    </source>
</reference>
<dbReference type="InterPro" id="IPR011767">
    <property type="entry name" value="GLR_AS"/>
</dbReference>
<evidence type="ECO:0000256" key="4">
    <source>
        <dbReference type="ARBA" id="ARBA00023157"/>
    </source>
</evidence>
<keyword evidence="6" id="KW-0472">Membrane</keyword>
<protein>
    <recommendedName>
        <fullName evidence="7">Thioredoxin domain-containing protein</fullName>
    </recommendedName>
</protein>
<dbReference type="AlphaFoldDB" id="A0A2N2E0M5"/>
<feature type="transmembrane region" description="Helical" evidence="6">
    <location>
        <begin position="27"/>
        <end position="51"/>
    </location>
</feature>
<dbReference type="Gene3D" id="3.40.30.10">
    <property type="entry name" value="Glutaredoxin"/>
    <property type="match status" value="1"/>
</dbReference>
<keyword evidence="3" id="KW-0560">Oxidoreductase</keyword>
<dbReference type="EMBL" id="PHAH01000021">
    <property type="protein sequence ID" value="PKM88263.1"/>
    <property type="molecule type" value="Genomic_DNA"/>
</dbReference>
<dbReference type="PROSITE" id="PS00195">
    <property type="entry name" value="GLUTAREDOXIN_1"/>
    <property type="match status" value="1"/>
</dbReference>
<evidence type="ECO:0000256" key="1">
    <source>
        <dbReference type="ARBA" id="ARBA00005791"/>
    </source>
</evidence>
<accession>A0A2N2E0M5</accession>
<dbReference type="Pfam" id="PF13462">
    <property type="entry name" value="Thioredoxin_4"/>
    <property type="match status" value="1"/>
</dbReference>
<evidence type="ECO:0000256" key="2">
    <source>
        <dbReference type="ARBA" id="ARBA00022729"/>
    </source>
</evidence>
<dbReference type="SUPFAM" id="SSF52833">
    <property type="entry name" value="Thioredoxin-like"/>
    <property type="match status" value="1"/>
</dbReference>
<evidence type="ECO:0000259" key="7">
    <source>
        <dbReference type="PROSITE" id="PS51352"/>
    </source>
</evidence>
<feature type="domain" description="Thioredoxin" evidence="7">
    <location>
        <begin position="61"/>
        <end position="249"/>
    </location>
</feature>
<evidence type="ECO:0000256" key="6">
    <source>
        <dbReference type="SAM" id="Phobius"/>
    </source>
</evidence>
<comment type="caution">
    <text evidence="8">The sequence shown here is derived from an EMBL/GenBank/DDBJ whole genome shotgun (WGS) entry which is preliminary data.</text>
</comment>
<dbReference type="Proteomes" id="UP000233325">
    <property type="component" value="Unassembled WGS sequence"/>
</dbReference>
<keyword evidence="6" id="KW-1133">Transmembrane helix</keyword>
<dbReference type="PROSITE" id="PS51352">
    <property type="entry name" value="THIOREDOXIN_2"/>
    <property type="match status" value="1"/>
</dbReference>
<dbReference type="PANTHER" id="PTHR13887">
    <property type="entry name" value="GLUTATHIONE S-TRANSFERASE KAPPA"/>
    <property type="match status" value="1"/>
</dbReference>